<dbReference type="GO" id="GO:0016705">
    <property type="term" value="F:oxidoreductase activity, acting on paired donors, with incorporation or reduction of molecular oxygen"/>
    <property type="evidence" value="ECO:0007669"/>
    <property type="project" value="InterPro"/>
</dbReference>
<dbReference type="PRINTS" id="PR00463">
    <property type="entry name" value="EP450I"/>
</dbReference>
<comment type="cofactor">
    <cofactor evidence="1 8">
        <name>heme</name>
        <dbReference type="ChEBI" id="CHEBI:30413"/>
    </cofactor>
</comment>
<keyword evidence="10" id="KW-0472">Membrane</keyword>
<dbReference type="Gene3D" id="1.10.630.10">
    <property type="entry name" value="Cytochrome P450"/>
    <property type="match status" value="1"/>
</dbReference>
<evidence type="ECO:0000256" key="2">
    <source>
        <dbReference type="ARBA" id="ARBA00010617"/>
    </source>
</evidence>
<dbReference type="InterPro" id="IPR036396">
    <property type="entry name" value="Cyt_P450_sf"/>
</dbReference>
<keyword evidence="12" id="KW-1185">Reference proteome</keyword>
<dbReference type="EMBL" id="KK914231">
    <property type="protein sequence ID" value="KDP45511.1"/>
    <property type="molecule type" value="Genomic_DNA"/>
</dbReference>
<reference evidence="11 12" key="1">
    <citation type="journal article" date="2014" name="PLoS ONE">
        <title>Global Analysis of Gene Expression Profiles in Physic Nut (Jatropha curcas L.) Seedlings Exposed to Salt Stress.</title>
        <authorList>
            <person name="Zhang L."/>
            <person name="Zhang C."/>
            <person name="Wu P."/>
            <person name="Chen Y."/>
            <person name="Li M."/>
            <person name="Jiang H."/>
            <person name="Wu G."/>
        </authorList>
    </citation>
    <scope>NUCLEOTIDE SEQUENCE [LARGE SCALE GENOMIC DNA]</scope>
    <source>
        <strain evidence="12">cv. GZQX0401</strain>
        <tissue evidence="11">Young leaves</tissue>
    </source>
</reference>
<protein>
    <recommendedName>
        <fullName evidence="13">Cytochrome P450</fullName>
    </recommendedName>
</protein>
<comment type="similarity">
    <text evidence="2 9">Belongs to the cytochrome P450 family.</text>
</comment>
<dbReference type="CDD" id="cd11072">
    <property type="entry name" value="CYP71-like"/>
    <property type="match status" value="1"/>
</dbReference>
<evidence type="ECO:0000313" key="12">
    <source>
        <dbReference type="Proteomes" id="UP000027138"/>
    </source>
</evidence>
<name>A0A067LAL2_JATCU</name>
<evidence type="ECO:0000256" key="4">
    <source>
        <dbReference type="ARBA" id="ARBA00022723"/>
    </source>
</evidence>
<evidence type="ECO:0000313" key="11">
    <source>
        <dbReference type="EMBL" id="KDP45511.1"/>
    </source>
</evidence>
<dbReference type="GO" id="GO:0004497">
    <property type="term" value="F:monooxygenase activity"/>
    <property type="evidence" value="ECO:0007669"/>
    <property type="project" value="UniProtKB-KW"/>
</dbReference>
<evidence type="ECO:0000256" key="7">
    <source>
        <dbReference type="ARBA" id="ARBA00023033"/>
    </source>
</evidence>
<evidence type="ECO:0000256" key="5">
    <source>
        <dbReference type="ARBA" id="ARBA00023002"/>
    </source>
</evidence>
<keyword evidence="10" id="KW-0812">Transmembrane</keyword>
<dbReference type="GO" id="GO:0005506">
    <property type="term" value="F:iron ion binding"/>
    <property type="evidence" value="ECO:0007669"/>
    <property type="project" value="InterPro"/>
</dbReference>
<dbReference type="Proteomes" id="UP000027138">
    <property type="component" value="Unassembled WGS sequence"/>
</dbReference>
<proteinExistence type="inferred from homology"/>
<evidence type="ECO:0000256" key="6">
    <source>
        <dbReference type="ARBA" id="ARBA00023004"/>
    </source>
</evidence>
<dbReference type="InterPro" id="IPR001128">
    <property type="entry name" value="Cyt_P450"/>
</dbReference>
<accession>A0A067LAL2</accession>
<feature type="transmembrane region" description="Helical" evidence="10">
    <location>
        <begin position="6"/>
        <end position="24"/>
    </location>
</feature>
<keyword evidence="6 8" id="KW-0408">Iron</keyword>
<dbReference type="PRINTS" id="PR00385">
    <property type="entry name" value="P450"/>
</dbReference>
<keyword evidence="4 8" id="KW-0479">Metal-binding</keyword>
<gene>
    <name evidence="11" type="ORF">JCGZ_17064</name>
</gene>
<dbReference type="FunFam" id="1.10.630.10:FF:000043">
    <property type="entry name" value="Cytochrome P450 99A2"/>
    <property type="match status" value="1"/>
</dbReference>
<dbReference type="PANTHER" id="PTHR47955">
    <property type="entry name" value="CYTOCHROME P450 FAMILY 71 PROTEIN"/>
    <property type="match status" value="1"/>
</dbReference>
<evidence type="ECO:0008006" key="13">
    <source>
        <dbReference type="Google" id="ProtNLM"/>
    </source>
</evidence>
<evidence type="ECO:0000256" key="1">
    <source>
        <dbReference type="ARBA" id="ARBA00001971"/>
    </source>
</evidence>
<feature type="binding site" description="axial binding residue" evidence="8">
    <location>
        <position position="444"/>
    </location>
    <ligand>
        <name>heme</name>
        <dbReference type="ChEBI" id="CHEBI:30413"/>
    </ligand>
    <ligandPart>
        <name>Fe</name>
        <dbReference type="ChEBI" id="CHEBI:18248"/>
    </ligandPart>
</feature>
<evidence type="ECO:0000256" key="10">
    <source>
        <dbReference type="SAM" id="Phobius"/>
    </source>
</evidence>
<keyword evidence="5 9" id="KW-0560">Oxidoreductase</keyword>
<dbReference type="AlphaFoldDB" id="A0A067LAL2"/>
<keyword evidence="7 9" id="KW-0503">Monooxygenase</keyword>
<evidence type="ECO:0000256" key="8">
    <source>
        <dbReference type="PIRSR" id="PIRSR602401-1"/>
    </source>
</evidence>
<dbReference type="InterPro" id="IPR017972">
    <property type="entry name" value="Cyt_P450_CS"/>
</dbReference>
<sequence>MEDQILSFQVLFSFLLFLFVLFKVSKKLYKHGSNPPPGPLKLPFLGNILQLAGDVPHRRLTALAKTYGPVMGIKLGQIPFLVVSSPETAKEVMKIQDPVFAERAPLLAGEIVLYNRNDIIFGLYGDQWRQMRKICTLELLSAKRVQSFRSVREEEVADLVKFLGSKEGSPVNLTHTLFALANSIIARNTVGQKSKNQEALLRLIDDIIELTGSVSIADIFPSLKWLPSVQRDRSRIRKLHYETDEILEDILQEHRANRQAAASRKGDRRGADNLLDVLLYLQETGNLDVPLTDVAIKAAIIDMFGAGSDTSSKTVEWAMAELMRNPEIMKKAQEELRNFFGENGKVDEAKLQELKWLNLINKETLRLHPAAAVVPRVCRERTKVSGYDVYPGTRVFINAWAIGRDPKVWSEAEKFKPERFIDSAIDYRGTNFELIPFGAGKRICPGMTLGMANLEIFLANLLYHFDWKFPKGVTAENLDMNEAFGAAVKRKVDLELVPIPFRP</sequence>
<dbReference type="OrthoDB" id="848790at2759"/>
<keyword evidence="3 8" id="KW-0349">Heme</keyword>
<dbReference type="STRING" id="180498.A0A067LAL2"/>
<organism evidence="11 12">
    <name type="scientific">Jatropha curcas</name>
    <name type="common">Barbados nut</name>
    <dbReference type="NCBI Taxonomy" id="180498"/>
    <lineage>
        <taxon>Eukaryota</taxon>
        <taxon>Viridiplantae</taxon>
        <taxon>Streptophyta</taxon>
        <taxon>Embryophyta</taxon>
        <taxon>Tracheophyta</taxon>
        <taxon>Spermatophyta</taxon>
        <taxon>Magnoliopsida</taxon>
        <taxon>eudicotyledons</taxon>
        <taxon>Gunneridae</taxon>
        <taxon>Pentapetalae</taxon>
        <taxon>rosids</taxon>
        <taxon>fabids</taxon>
        <taxon>Malpighiales</taxon>
        <taxon>Euphorbiaceae</taxon>
        <taxon>Crotonoideae</taxon>
        <taxon>Jatropheae</taxon>
        <taxon>Jatropha</taxon>
    </lineage>
</organism>
<dbReference type="PANTHER" id="PTHR47955:SF8">
    <property type="entry name" value="CYTOCHROME P450 71D11-LIKE"/>
    <property type="match status" value="1"/>
</dbReference>
<dbReference type="PROSITE" id="PS00086">
    <property type="entry name" value="CYTOCHROME_P450"/>
    <property type="match status" value="1"/>
</dbReference>
<evidence type="ECO:0000256" key="3">
    <source>
        <dbReference type="ARBA" id="ARBA00022617"/>
    </source>
</evidence>
<dbReference type="SUPFAM" id="SSF48264">
    <property type="entry name" value="Cytochrome P450"/>
    <property type="match status" value="1"/>
</dbReference>
<dbReference type="Pfam" id="PF00067">
    <property type="entry name" value="p450"/>
    <property type="match status" value="1"/>
</dbReference>
<dbReference type="GO" id="GO:0020037">
    <property type="term" value="F:heme binding"/>
    <property type="evidence" value="ECO:0007669"/>
    <property type="project" value="InterPro"/>
</dbReference>
<keyword evidence="10" id="KW-1133">Transmembrane helix</keyword>
<dbReference type="InterPro" id="IPR002401">
    <property type="entry name" value="Cyt_P450_E_grp-I"/>
</dbReference>
<evidence type="ECO:0000256" key="9">
    <source>
        <dbReference type="RuleBase" id="RU000461"/>
    </source>
</evidence>